<dbReference type="PANTHER" id="PTHR10270">
    <property type="entry name" value="SOX TRANSCRIPTION FACTOR"/>
    <property type="match status" value="1"/>
</dbReference>
<evidence type="ECO:0000256" key="4">
    <source>
        <dbReference type="PROSITE-ProRule" id="PRU00267"/>
    </source>
</evidence>
<dbReference type="GO" id="GO:0000978">
    <property type="term" value="F:RNA polymerase II cis-regulatory region sequence-specific DNA binding"/>
    <property type="evidence" value="ECO:0007669"/>
    <property type="project" value="TreeGrafter"/>
</dbReference>
<proteinExistence type="predicted"/>
<feature type="DNA-binding region" description="HMG box" evidence="4">
    <location>
        <begin position="133"/>
        <end position="201"/>
    </location>
</feature>
<evidence type="ECO:0000256" key="5">
    <source>
        <dbReference type="SAM" id="MobiDB-lite"/>
    </source>
</evidence>
<evidence type="ECO:0000313" key="7">
    <source>
        <dbReference type="EMBL" id="KAK0390722.1"/>
    </source>
</evidence>
<keyword evidence="3" id="KW-0804">Transcription</keyword>
<dbReference type="GO" id="GO:0030154">
    <property type="term" value="P:cell differentiation"/>
    <property type="evidence" value="ECO:0007669"/>
    <property type="project" value="TreeGrafter"/>
</dbReference>
<dbReference type="SUPFAM" id="SSF47095">
    <property type="entry name" value="HMG-box"/>
    <property type="match status" value="1"/>
</dbReference>
<protein>
    <recommendedName>
        <fullName evidence="6">HMG box domain-containing protein</fullName>
    </recommendedName>
</protein>
<sequence length="247" mass="27767">MSSMVNIQMPDRTTAWAPEQLQAIWAQLESQINPFAEVLCINGNLWRALDGGARLWLADNFMNHVQESVMYCRDGTGADRYFLGNGRHFIRNNGMLLVARGSTHPPFWIVRPNTAVQTASVIAPGPPAKAQKPPRPPNAYILYRKDRQALVKEANPGISNNQISQVLGAAWHKETREVRAHYKTLADKAKQVHLEMHPNYHYQPRKPSEKKRRIRRTNASASAAEDNADVTTSPATDISQFDDMEAS</sequence>
<dbReference type="PANTHER" id="PTHR10270:SF161">
    <property type="entry name" value="SEX-DETERMINING REGION Y PROTEIN"/>
    <property type="match status" value="1"/>
</dbReference>
<dbReference type="Gene3D" id="1.10.30.10">
    <property type="entry name" value="High mobility group box domain"/>
    <property type="match status" value="1"/>
</dbReference>
<dbReference type="InterPro" id="IPR009071">
    <property type="entry name" value="HMG_box_dom"/>
</dbReference>
<keyword evidence="2 4" id="KW-0238">DNA-binding</keyword>
<dbReference type="Pfam" id="PF00505">
    <property type="entry name" value="HMG_box"/>
    <property type="match status" value="1"/>
</dbReference>
<dbReference type="GO" id="GO:0005634">
    <property type="term" value="C:nucleus"/>
    <property type="evidence" value="ECO:0007669"/>
    <property type="project" value="UniProtKB-UniRule"/>
</dbReference>
<evidence type="ECO:0000256" key="3">
    <source>
        <dbReference type="ARBA" id="ARBA00023163"/>
    </source>
</evidence>
<keyword evidence="8" id="KW-1185">Reference proteome</keyword>
<dbReference type="FunFam" id="1.10.30.10:FF:000041">
    <property type="entry name" value="HMG box family protein"/>
    <property type="match status" value="1"/>
</dbReference>
<feature type="compositionally biased region" description="Polar residues" evidence="5">
    <location>
        <begin position="230"/>
        <end position="239"/>
    </location>
</feature>
<name>A0AA39LB27_SARSR</name>
<keyword evidence="4" id="KW-0539">Nucleus</keyword>
<evidence type="ECO:0000313" key="8">
    <source>
        <dbReference type="Proteomes" id="UP001175261"/>
    </source>
</evidence>
<dbReference type="SMART" id="SM00398">
    <property type="entry name" value="HMG"/>
    <property type="match status" value="1"/>
</dbReference>
<evidence type="ECO:0000256" key="2">
    <source>
        <dbReference type="ARBA" id="ARBA00023125"/>
    </source>
</evidence>
<feature type="domain" description="HMG box" evidence="6">
    <location>
        <begin position="133"/>
        <end position="201"/>
    </location>
</feature>
<accession>A0AA39LB27</accession>
<feature type="region of interest" description="Disordered" evidence="5">
    <location>
        <begin position="200"/>
        <end position="247"/>
    </location>
</feature>
<organism evidence="7 8">
    <name type="scientific">Sarocladium strictum</name>
    <name type="common">Black bundle disease fungus</name>
    <name type="synonym">Acremonium strictum</name>
    <dbReference type="NCBI Taxonomy" id="5046"/>
    <lineage>
        <taxon>Eukaryota</taxon>
        <taxon>Fungi</taxon>
        <taxon>Dikarya</taxon>
        <taxon>Ascomycota</taxon>
        <taxon>Pezizomycotina</taxon>
        <taxon>Sordariomycetes</taxon>
        <taxon>Hypocreomycetidae</taxon>
        <taxon>Hypocreales</taxon>
        <taxon>Sarocladiaceae</taxon>
        <taxon>Sarocladium</taxon>
    </lineage>
</organism>
<dbReference type="InterPro" id="IPR050140">
    <property type="entry name" value="SRY-related_HMG-box_TF-like"/>
</dbReference>
<evidence type="ECO:0000259" key="6">
    <source>
        <dbReference type="PROSITE" id="PS50118"/>
    </source>
</evidence>
<dbReference type="InterPro" id="IPR036910">
    <property type="entry name" value="HMG_box_dom_sf"/>
</dbReference>
<dbReference type="AlphaFoldDB" id="A0AA39LB27"/>
<dbReference type="CDD" id="cd01389">
    <property type="entry name" value="HMG-box_ROX1-like"/>
    <property type="match status" value="1"/>
</dbReference>
<dbReference type="PROSITE" id="PS50118">
    <property type="entry name" value="HMG_BOX_2"/>
    <property type="match status" value="1"/>
</dbReference>
<dbReference type="Proteomes" id="UP001175261">
    <property type="component" value="Unassembled WGS sequence"/>
</dbReference>
<gene>
    <name evidence="7" type="ORF">NLU13_0225</name>
</gene>
<evidence type="ECO:0000256" key="1">
    <source>
        <dbReference type="ARBA" id="ARBA00023015"/>
    </source>
</evidence>
<reference evidence="7" key="1">
    <citation type="submission" date="2022-10" db="EMBL/GenBank/DDBJ databases">
        <title>Determination and structural analysis of whole genome sequence of Sarocladium strictum F4-1.</title>
        <authorList>
            <person name="Hu L."/>
            <person name="Jiang Y."/>
        </authorList>
    </citation>
    <scope>NUCLEOTIDE SEQUENCE</scope>
    <source>
        <strain evidence="7">F4-1</strain>
    </source>
</reference>
<dbReference type="EMBL" id="JAPDFR010000001">
    <property type="protein sequence ID" value="KAK0390722.1"/>
    <property type="molecule type" value="Genomic_DNA"/>
</dbReference>
<keyword evidence="1" id="KW-0805">Transcription regulation</keyword>
<dbReference type="GO" id="GO:0000122">
    <property type="term" value="P:negative regulation of transcription by RNA polymerase II"/>
    <property type="evidence" value="ECO:0007669"/>
    <property type="project" value="TreeGrafter"/>
</dbReference>
<dbReference type="GO" id="GO:0001228">
    <property type="term" value="F:DNA-binding transcription activator activity, RNA polymerase II-specific"/>
    <property type="evidence" value="ECO:0007669"/>
    <property type="project" value="TreeGrafter"/>
</dbReference>
<comment type="caution">
    <text evidence="7">The sequence shown here is derived from an EMBL/GenBank/DDBJ whole genome shotgun (WGS) entry which is preliminary data.</text>
</comment>